<dbReference type="KEGG" id="dqu:106751835"/>
<feature type="domain" description="Peptidase S1" evidence="9">
    <location>
        <begin position="63"/>
        <end position="309"/>
    </location>
</feature>
<dbReference type="RefSeq" id="XP_014488513.1">
    <property type="nucleotide sequence ID" value="XM_014633027.1"/>
</dbReference>
<dbReference type="PANTHER" id="PTHR24252">
    <property type="entry name" value="ACROSIN-RELATED"/>
    <property type="match status" value="1"/>
</dbReference>
<dbReference type="Gene3D" id="2.40.10.10">
    <property type="entry name" value="Trypsin-like serine proteases"/>
    <property type="match status" value="1"/>
</dbReference>
<evidence type="ECO:0000256" key="5">
    <source>
        <dbReference type="ARBA" id="ARBA00022825"/>
    </source>
</evidence>
<dbReference type="PRINTS" id="PR00722">
    <property type="entry name" value="CHYMOTRYPSIN"/>
</dbReference>
<dbReference type="GO" id="GO:0005576">
    <property type="term" value="C:extracellular region"/>
    <property type="evidence" value="ECO:0007669"/>
    <property type="project" value="UniProtKB-SubCell"/>
</dbReference>
<dbReference type="GeneID" id="106751835"/>
<keyword evidence="6" id="KW-1015">Disulfide bond</keyword>
<dbReference type="CDD" id="cd00190">
    <property type="entry name" value="Tryp_SPc"/>
    <property type="match status" value="1"/>
</dbReference>
<comment type="subcellular location">
    <subcellularLocation>
        <location evidence="1">Secreted</location>
        <location evidence="1">Extracellular space</location>
    </subcellularLocation>
</comment>
<dbReference type="PROSITE" id="PS50240">
    <property type="entry name" value="TRYPSIN_DOM"/>
    <property type="match status" value="1"/>
</dbReference>
<keyword evidence="10" id="KW-1185">Reference proteome</keyword>
<dbReference type="OrthoDB" id="6339452at2759"/>
<evidence type="ECO:0000256" key="4">
    <source>
        <dbReference type="ARBA" id="ARBA00022801"/>
    </source>
</evidence>
<dbReference type="SMART" id="SM00020">
    <property type="entry name" value="Tryp_SPc"/>
    <property type="match status" value="1"/>
</dbReference>
<dbReference type="InterPro" id="IPR001254">
    <property type="entry name" value="Trypsin_dom"/>
</dbReference>
<evidence type="ECO:0000256" key="6">
    <source>
        <dbReference type="ARBA" id="ARBA00023157"/>
    </source>
</evidence>
<dbReference type="GO" id="GO:0004252">
    <property type="term" value="F:serine-type endopeptidase activity"/>
    <property type="evidence" value="ECO:0007669"/>
    <property type="project" value="UniProtKB-EC"/>
</dbReference>
<dbReference type="Pfam" id="PF00089">
    <property type="entry name" value="Trypsin"/>
    <property type="match status" value="1"/>
</dbReference>
<organism evidence="10 11">
    <name type="scientific">Dinoponera quadriceps</name>
    <name type="common">South American ant</name>
    <dbReference type="NCBI Taxonomy" id="609295"/>
    <lineage>
        <taxon>Eukaryota</taxon>
        <taxon>Metazoa</taxon>
        <taxon>Ecdysozoa</taxon>
        <taxon>Arthropoda</taxon>
        <taxon>Hexapoda</taxon>
        <taxon>Insecta</taxon>
        <taxon>Pterygota</taxon>
        <taxon>Neoptera</taxon>
        <taxon>Endopterygota</taxon>
        <taxon>Hymenoptera</taxon>
        <taxon>Apocrita</taxon>
        <taxon>Aculeata</taxon>
        <taxon>Formicoidea</taxon>
        <taxon>Formicidae</taxon>
        <taxon>Ponerinae</taxon>
        <taxon>Ponerini</taxon>
        <taxon>Dinoponera</taxon>
    </lineage>
</organism>
<dbReference type="InterPro" id="IPR009003">
    <property type="entry name" value="Peptidase_S1_PA"/>
</dbReference>
<evidence type="ECO:0000313" key="10">
    <source>
        <dbReference type="Proteomes" id="UP000515204"/>
    </source>
</evidence>
<evidence type="ECO:0000256" key="3">
    <source>
        <dbReference type="ARBA" id="ARBA00022670"/>
    </source>
</evidence>
<dbReference type="PROSITE" id="PS00134">
    <property type="entry name" value="TRYPSIN_HIS"/>
    <property type="match status" value="1"/>
</dbReference>
<dbReference type="InterPro" id="IPR043504">
    <property type="entry name" value="Peptidase_S1_PA_chymotrypsin"/>
</dbReference>
<dbReference type="SUPFAM" id="SSF50494">
    <property type="entry name" value="Trypsin-like serine proteases"/>
    <property type="match status" value="1"/>
</dbReference>
<evidence type="ECO:0000256" key="2">
    <source>
        <dbReference type="ARBA" id="ARBA00022525"/>
    </source>
</evidence>
<evidence type="ECO:0000259" key="9">
    <source>
        <dbReference type="PROSITE" id="PS50240"/>
    </source>
</evidence>
<dbReference type="InterPro" id="IPR033116">
    <property type="entry name" value="TRYPSIN_SER"/>
</dbReference>
<evidence type="ECO:0000256" key="7">
    <source>
        <dbReference type="ARBA" id="ARBA00044036"/>
    </source>
</evidence>
<keyword evidence="4 8" id="KW-0378">Hydrolase</keyword>
<dbReference type="PROSITE" id="PS00135">
    <property type="entry name" value="TRYPSIN_SER"/>
    <property type="match status" value="1"/>
</dbReference>
<evidence type="ECO:0000256" key="1">
    <source>
        <dbReference type="ARBA" id="ARBA00004239"/>
    </source>
</evidence>
<dbReference type="InterPro" id="IPR001314">
    <property type="entry name" value="Peptidase_S1A"/>
</dbReference>
<evidence type="ECO:0000313" key="11">
    <source>
        <dbReference type="RefSeq" id="XP_014488513.1"/>
    </source>
</evidence>
<gene>
    <name evidence="11" type="primary">LOC106751835</name>
</gene>
<proteinExistence type="predicted"/>
<reference evidence="11" key="1">
    <citation type="submission" date="2025-08" db="UniProtKB">
        <authorList>
            <consortium name="RefSeq"/>
        </authorList>
    </citation>
    <scope>IDENTIFICATION</scope>
</reference>
<dbReference type="EC" id="3.4.21.1" evidence="7"/>
<dbReference type="AlphaFoldDB" id="A0A6P3YDI5"/>
<keyword evidence="3 8" id="KW-0645">Protease</keyword>
<protein>
    <recommendedName>
        <fullName evidence="7">chymotrypsin</fullName>
        <ecNumber evidence="7">3.4.21.1</ecNumber>
    </recommendedName>
</protein>
<dbReference type="PANTHER" id="PTHR24252:SF7">
    <property type="entry name" value="HYALIN"/>
    <property type="match status" value="1"/>
</dbReference>
<dbReference type="Proteomes" id="UP000515204">
    <property type="component" value="Unplaced"/>
</dbReference>
<dbReference type="FunFam" id="2.40.10.10:FF:000047">
    <property type="entry name" value="Trypsin eta"/>
    <property type="match status" value="1"/>
</dbReference>
<accession>A0A6P3YDI5</accession>
<keyword evidence="5 8" id="KW-0720">Serine protease</keyword>
<dbReference type="GO" id="GO:0016485">
    <property type="term" value="P:protein processing"/>
    <property type="evidence" value="ECO:0007669"/>
    <property type="project" value="UniProtKB-ARBA"/>
</dbReference>
<evidence type="ECO:0000256" key="8">
    <source>
        <dbReference type="RuleBase" id="RU363034"/>
    </source>
</evidence>
<dbReference type="InterPro" id="IPR018114">
    <property type="entry name" value="TRYPSIN_HIS"/>
</dbReference>
<keyword evidence="2" id="KW-0964">Secreted</keyword>
<sequence>MAPSIGENGRRTFSQETTTTMTFLTQCKEYAELVYETENSPVLRITAGSNKISRCAIIETPLIVGGVRAKPAEFPHMAVIGYGKNEAIIWQCGGSVISENFILTAAHCGVSPNNGPATKVRVGLIDLSAPGDSMQERNIAKSIKHPDYKHAINYHDIALFKLDQPLNLNSQVRPACLEVDTQIQVKSVIASGFGKTSYEADTGSNELMKVQLNYIPENDCKKSFAEDLGSQGLPQGFIPNLLCAGIMEGGKDTCQGDSGGPLQRVLAKPYCMYSIVGVTSFGKFCAFKSMPAIYTKVSTYLDWIENIVWP</sequence>
<name>A0A6P3YDI5_DINQU</name>